<gene>
    <name evidence="1" type="ORF">E2562_030007</name>
</gene>
<organism evidence="1 2">
    <name type="scientific">Oryza meyeriana var. granulata</name>
    <dbReference type="NCBI Taxonomy" id="110450"/>
    <lineage>
        <taxon>Eukaryota</taxon>
        <taxon>Viridiplantae</taxon>
        <taxon>Streptophyta</taxon>
        <taxon>Embryophyta</taxon>
        <taxon>Tracheophyta</taxon>
        <taxon>Spermatophyta</taxon>
        <taxon>Magnoliopsida</taxon>
        <taxon>Liliopsida</taxon>
        <taxon>Poales</taxon>
        <taxon>Poaceae</taxon>
        <taxon>BOP clade</taxon>
        <taxon>Oryzoideae</taxon>
        <taxon>Oryzeae</taxon>
        <taxon>Oryzinae</taxon>
        <taxon>Oryza</taxon>
        <taxon>Oryza meyeriana</taxon>
    </lineage>
</organism>
<dbReference type="Proteomes" id="UP000479710">
    <property type="component" value="Unassembled WGS sequence"/>
</dbReference>
<comment type="caution">
    <text evidence="1">The sequence shown here is derived from an EMBL/GenBank/DDBJ whole genome shotgun (WGS) entry which is preliminary data.</text>
</comment>
<evidence type="ECO:0000313" key="2">
    <source>
        <dbReference type="Proteomes" id="UP000479710"/>
    </source>
</evidence>
<dbReference type="AlphaFoldDB" id="A0A6G1FDZ7"/>
<protein>
    <submittedName>
        <fullName evidence="1">Uncharacterized protein</fullName>
    </submittedName>
</protein>
<proteinExistence type="predicted"/>
<name>A0A6G1FDZ7_9ORYZ</name>
<sequence>MVGFGQTLCWIDVTMDSPQGYDEHLCKMMSCLRYPIALVYRAKKYDFSDWDKWEATVRIQPHTTTEPEYLFRSHYYHDSMESAVQDAAREAFLRLYAEHKEELKRTEFTHHP</sequence>
<dbReference type="EMBL" id="SPHZ02000001">
    <property type="protein sequence ID" value="KAF0935074.1"/>
    <property type="molecule type" value="Genomic_DNA"/>
</dbReference>
<reference evidence="1 2" key="1">
    <citation type="submission" date="2019-11" db="EMBL/GenBank/DDBJ databases">
        <title>Whole genome sequence of Oryza granulata.</title>
        <authorList>
            <person name="Li W."/>
        </authorList>
    </citation>
    <scope>NUCLEOTIDE SEQUENCE [LARGE SCALE GENOMIC DNA]</scope>
    <source>
        <strain evidence="2">cv. Menghai</strain>
        <tissue evidence="1">Leaf</tissue>
    </source>
</reference>
<keyword evidence="2" id="KW-1185">Reference proteome</keyword>
<evidence type="ECO:0000313" key="1">
    <source>
        <dbReference type="EMBL" id="KAF0935074.1"/>
    </source>
</evidence>
<accession>A0A6G1FDZ7</accession>